<keyword evidence="15 20" id="KW-0472">Membrane</keyword>
<organism evidence="23 24">
    <name type="scientific">Deinandra increscens subsp. villosa</name>
    <dbReference type="NCBI Taxonomy" id="3103831"/>
    <lineage>
        <taxon>Eukaryota</taxon>
        <taxon>Viridiplantae</taxon>
        <taxon>Streptophyta</taxon>
        <taxon>Embryophyta</taxon>
        <taxon>Tracheophyta</taxon>
        <taxon>Spermatophyta</taxon>
        <taxon>Magnoliopsida</taxon>
        <taxon>eudicotyledons</taxon>
        <taxon>Gunneridae</taxon>
        <taxon>Pentapetalae</taxon>
        <taxon>asterids</taxon>
        <taxon>campanulids</taxon>
        <taxon>Asterales</taxon>
        <taxon>Asteraceae</taxon>
        <taxon>Asteroideae</taxon>
        <taxon>Heliantheae alliance</taxon>
        <taxon>Madieae</taxon>
        <taxon>Madiinae</taxon>
        <taxon>Deinandra</taxon>
    </lineage>
</organism>
<accession>A0AAP0DQY6</accession>
<name>A0AAP0DQY6_9ASTR</name>
<dbReference type="Pfam" id="PF00069">
    <property type="entry name" value="Pkinase"/>
    <property type="match status" value="1"/>
</dbReference>
<keyword evidence="8 20" id="KW-0812">Transmembrane</keyword>
<dbReference type="SUPFAM" id="SSF56112">
    <property type="entry name" value="Protein kinase-like (PK-like)"/>
    <property type="match status" value="1"/>
</dbReference>
<dbReference type="FunFam" id="1.10.510.10:FF:000342">
    <property type="entry name" value="L-type lectin-domain containing receptor kinase VIII.1"/>
    <property type="match status" value="1"/>
</dbReference>
<dbReference type="EMBL" id="JBCNJP010000007">
    <property type="protein sequence ID" value="KAK9077613.1"/>
    <property type="molecule type" value="Genomic_DNA"/>
</dbReference>
<dbReference type="InterPro" id="IPR017441">
    <property type="entry name" value="Protein_kinase_ATP_BS"/>
</dbReference>
<evidence type="ECO:0000256" key="1">
    <source>
        <dbReference type="ARBA" id="ARBA00004251"/>
    </source>
</evidence>
<dbReference type="Proteomes" id="UP001408789">
    <property type="component" value="Unassembled WGS sequence"/>
</dbReference>
<dbReference type="InterPro" id="IPR001220">
    <property type="entry name" value="Legume_lectin_dom"/>
</dbReference>
<feature type="chain" id="PRO_5042903331" description="non-specific serine/threonine protein kinase" evidence="21">
    <location>
        <begin position="25"/>
        <end position="787"/>
    </location>
</feature>
<dbReference type="InterPro" id="IPR000719">
    <property type="entry name" value="Prot_kinase_dom"/>
</dbReference>
<keyword evidence="7" id="KW-0808">Transferase</keyword>
<evidence type="ECO:0000256" key="20">
    <source>
        <dbReference type="SAM" id="Phobius"/>
    </source>
</evidence>
<evidence type="ECO:0000256" key="3">
    <source>
        <dbReference type="ARBA" id="ARBA00010217"/>
    </source>
</evidence>
<evidence type="ECO:0000256" key="14">
    <source>
        <dbReference type="ARBA" id="ARBA00022989"/>
    </source>
</evidence>
<keyword evidence="13 18" id="KW-0067">ATP-binding</keyword>
<dbReference type="GO" id="GO:0002229">
    <property type="term" value="P:defense response to oomycetes"/>
    <property type="evidence" value="ECO:0007669"/>
    <property type="project" value="UniProtKB-ARBA"/>
</dbReference>
<dbReference type="PROSITE" id="PS50011">
    <property type="entry name" value="PROTEIN_KINASE_DOM"/>
    <property type="match status" value="1"/>
</dbReference>
<dbReference type="EC" id="2.7.11.1" evidence="4"/>
<dbReference type="GO" id="GO:0005886">
    <property type="term" value="C:plasma membrane"/>
    <property type="evidence" value="ECO:0007669"/>
    <property type="project" value="UniProtKB-SubCell"/>
</dbReference>
<dbReference type="PROSITE" id="PS00108">
    <property type="entry name" value="PROTEIN_KINASE_ST"/>
    <property type="match status" value="1"/>
</dbReference>
<evidence type="ECO:0000256" key="21">
    <source>
        <dbReference type="SAM" id="SignalP"/>
    </source>
</evidence>
<keyword evidence="6" id="KW-0723">Serine/threonine-protein kinase</keyword>
<dbReference type="SUPFAM" id="SSF49899">
    <property type="entry name" value="Concanavalin A-like lectins/glucanases"/>
    <property type="match status" value="1"/>
</dbReference>
<keyword evidence="14 20" id="KW-1133">Transmembrane helix</keyword>
<feature type="signal peptide" evidence="21">
    <location>
        <begin position="1"/>
        <end position="24"/>
    </location>
</feature>
<dbReference type="Gene3D" id="1.10.510.10">
    <property type="entry name" value="Transferase(Phosphotransferase) domain 1"/>
    <property type="match status" value="1"/>
</dbReference>
<keyword evidence="16" id="KW-0675">Receptor</keyword>
<keyword evidence="24" id="KW-1185">Reference proteome</keyword>
<dbReference type="GO" id="GO:0005524">
    <property type="term" value="F:ATP binding"/>
    <property type="evidence" value="ECO:0007669"/>
    <property type="project" value="UniProtKB-UniRule"/>
</dbReference>
<dbReference type="CDD" id="cd14066">
    <property type="entry name" value="STKc_IRAK"/>
    <property type="match status" value="1"/>
</dbReference>
<dbReference type="Pfam" id="PF00139">
    <property type="entry name" value="Lectin_legB"/>
    <property type="match status" value="1"/>
</dbReference>
<dbReference type="SMART" id="SM00220">
    <property type="entry name" value="S_TKc"/>
    <property type="match status" value="1"/>
</dbReference>
<dbReference type="CDD" id="cd06899">
    <property type="entry name" value="lectin_legume_LecRK_Arcelin_ConA"/>
    <property type="match status" value="1"/>
</dbReference>
<proteinExistence type="inferred from homology"/>
<evidence type="ECO:0000313" key="23">
    <source>
        <dbReference type="EMBL" id="KAK9077613.1"/>
    </source>
</evidence>
<dbReference type="GO" id="GO:0004674">
    <property type="term" value="F:protein serine/threonine kinase activity"/>
    <property type="evidence" value="ECO:0007669"/>
    <property type="project" value="UniProtKB-KW"/>
</dbReference>
<comment type="similarity">
    <text evidence="3">In the C-terminal section; belongs to the protein kinase superfamily. Ser/Thr protein kinase family.</text>
</comment>
<evidence type="ECO:0000256" key="15">
    <source>
        <dbReference type="ARBA" id="ARBA00023136"/>
    </source>
</evidence>
<feature type="binding site" evidence="18">
    <location>
        <position position="398"/>
    </location>
    <ligand>
        <name>ATP</name>
        <dbReference type="ChEBI" id="CHEBI:30616"/>
    </ligand>
</feature>
<dbReference type="GO" id="GO:0030246">
    <property type="term" value="F:carbohydrate binding"/>
    <property type="evidence" value="ECO:0007669"/>
    <property type="project" value="UniProtKB-KW"/>
</dbReference>
<evidence type="ECO:0000313" key="24">
    <source>
        <dbReference type="Proteomes" id="UP001408789"/>
    </source>
</evidence>
<evidence type="ECO:0000256" key="5">
    <source>
        <dbReference type="ARBA" id="ARBA00022475"/>
    </source>
</evidence>
<dbReference type="InterPro" id="IPR011009">
    <property type="entry name" value="Kinase-like_dom_sf"/>
</dbReference>
<evidence type="ECO:0000256" key="18">
    <source>
        <dbReference type="PROSITE-ProRule" id="PRU10141"/>
    </source>
</evidence>
<dbReference type="InterPro" id="IPR050528">
    <property type="entry name" value="L-type_Lectin-RKs"/>
</dbReference>
<evidence type="ECO:0000256" key="2">
    <source>
        <dbReference type="ARBA" id="ARBA00008536"/>
    </source>
</evidence>
<keyword evidence="5" id="KW-1003">Cell membrane</keyword>
<keyword evidence="17" id="KW-0325">Glycoprotein</keyword>
<evidence type="ECO:0000256" key="17">
    <source>
        <dbReference type="ARBA" id="ARBA00023180"/>
    </source>
</evidence>
<sequence>MNSRKHLVFFTILTLNLTLQSSSSAFPRTIAFEFPPFPLKNLTLLGDSFSRNNNNGVATLTLDSDFPSSSSGTVIYNTPIRFSDNRTNSTTSFSTKFSFSIVNLNPLSPVVGGGLSFFISPENHTLGSPGGYLGLVNSSQLTQNKFIAIEFDTRMDSHFDDPNENHIGLDIDSLNSIATADCISAGIDLRTGVSFTSWIDYNHDERSLEVFLTRSGLKPENPLLNMTIDLSAYFQEFMYLGFSGSTEGSKETHSIENWSFKSFGMKRFNPRTDNPHNVSSNTVPIWDENRDGPHHPHSPRSRFGHKRFGLGLAVTVTGSVFVIAGLAVFGYVSVRKWREMKTEMRIKAEFTRKPREFSYKELKTATNNFDPSQIIGHGSFGTVYKAFIIATGTPAAVKRSLRSREAKTEFLAELSAIACLRHKNLVQLLGWCVKKGELLLVYELMPYGSIDSVLYQDPDHWGFLNWNHRYQIAVGLASVLAYLHQECDKLVIHRDIKSSNVMLDANFNARLGDFGLAKLIDHNKSPISTLTAGTAGYLAPEYLHCGKATDKTDVYSYGVVVLEVCCGRRPIEREVGGMRMVNLVDWVWDLHTNDGVLGAIDKRLNGEFDVEEAKRLLMVGLSCVNPRSEMRPSMRRVLQVLKHEVEEVVVPPVKPKVSFSSSMPLSVEDLVRFSEIEENGSDCGFQIDIDRRGKLWASCCFKFSLYVFWQEEKGRPLPKFGDWDVNDPASAEGFTVIFNKARDEKKTGGNPDSPSKVDPGFKRAAGPVKESPAKRWFCCMQAPNAES</sequence>
<keyword evidence="12" id="KW-0418">Kinase</keyword>
<evidence type="ECO:0000256" key="10">
    <source>
        <dbReference type="ARBA" id="ARBA00022734"/>
    </source>
</evidence>
<keyword evidence="9 21" id="KW-0732">Signal</keyword>
<gene>
    <name evidence="23" type="ORF">SSX86_005950</name>
</gene>
<reference evidence="23 24" key="1">
    <citation type="submission" date="2024-04" db="EMBL/GenBank/DDBJ databases">
        <title>The reference genome of an endangered Asteraceae, Deinandra increscens subsp. villosa, native to the Central Coast of California.</title>
        <authorList>
            <person name="Guilliams M."/>
            <person name="Hasenstab-Lehman K."/>
            <person name="Meyer R."/>
            <person name="Mcevoy S."/>
        </authorList>
    </citation>
    <scope>NUCLEOTIDE SEQUENCE [LARGE SCALE GENOMIC DNA]</scope>
    <source>
        <tissue evidence="23">Leaf</tissue>
    </source>
</reference>
<evidence type="ECO:0000256" key="7">
    <source>
        <dbReference type="ARBA" id="ARBA00022679"/>
    </source>
</evidence>
<dbReference type="InterPro" id="IPR013320">
    <property type="entry name" value="ConA-like_dom_sf"/>
</dbReference>
<evidence type="ECO:0000256" key="16">
    <source>
        <dbReference type="ARBA" id="ARBA00023170"/>
    </source>
</evidence>
<evidence type="ECO:0000256" key="13">
    <source>
        <dbReference type="ARBA" id="ARBA00022840"/>
    </source>
</evidence>
<evidence type="ECO:0000256" key="6">
    <source>
        <dbReference type="ARBA" id="ARBA00022527"/>
    </source>
</evidence>
<evidence type="ECO:0000256" key="8">
    <source>
        <dbReference type="ARBA" id="ARBA00022692"/>
    </source>
</evidence>
<dbReference type="InterPro" id="IPR008271">
    <property type="entry name" value="Ser/Thr_kinase_AS"/>
</dbReference>
<dbReference type="AlphaFoldDB" id="A0AAP0DQY6"/>
<evidence type="ECO:0000259" key="22">
    <source>
        <dbReference type="PROSITE" id="PS50011"/>
    </source>
</evidence>
<evidence type="ECO:0000256" key="19">
    <source>
        <dbReference type="SAM" id="MobiDB-lite"/>
    </source>
</evidence>
<keyword evidence="10" id="KW-0430">Lectin</keyword>
<keyword evidence="11 18" id="KW-0547">Nucleotide-binding</keyword>
<feature type="transmembrane region" description="Helical" evidence="20">
    <location>
        <begin position="308"/>
        <end position="334"/>
    </location>
</feature>
<feature type="domain" description="Protein kinase" evidence="22">
    <location>
        <begin position="369"/>
        <end position="646"/>
    </location>
</feature>
<protein>
    <recommendedName>
        <fullName evidence="4">non-specific serine/threonine protein kinase</fullName>
        <ecNumber evidence="4">2.7.11.1</ecNumber>
    </recommendedName>
</protein>
<feature type="region of interest" description="Disordered" evidence="19">
    <location>
        <begin position="742"/>
        <end position="770"/>
    </location>
</feature>
<dbReference type="Gene3D" id="2.60.120.200">
    <property type="match status" value="1"/>
</dbReference>
<dbReference type="Pfam" id="PF05627">
    <property type="entry name" value="AvrRpt-cleavage"/>
    <property type="match status" value="1"/>
</dbReference>
<comment type="subcellular location">
    <subcellularLocation>
        <location evidence="1">Cell membrane</location>
        <topology evidence="1">Single-pass type I membrane protein</topology>
    </subcellularLocation>
</comment>
<comment type="similarity">
    <text evidence="2">In the N-terminal section; belongs to the leguminous lectin family.</text>
</comment>
<dbReference type="PROSITE" id="PS00107">
    <property type="entry name" value="PROTEIN_KINASE_ATP"/>
    <property type="match status" value="1"/>
</dbReference>
<evidence type="ECO:0000256" key="9">
    <source>
        <dbReference type="ARBA" id="ARBA00022729"/>
    </source>
</evidence>
<dbReference type="Gene3D" id="3.30.200.20">
    <property type="entry name" value="Phosphorylase Kinase, domain 1"/>
    <property type="match status" value="1"/>
</dbReference>
<evidence type="ECO:0000256" key="12">
    <source>
        <dbReference type="ARBA" id="ARBA00022777"/>
    </source>
</evidence>
<evidence type="ECO:0000256" key="11">
    <source>
        <dbReference type="ARBA" id="ARBA00022741"/>
    </source>
</evidence>
<evidence type="ECO:0000256" key="4">
    <source>
        <dbReference type="ARBA" id="ARBA00012513"/>
    </source>
</evidence>
<comment type="caution">
    <text evidence="23">The sequence shown here is derived from an EMBL/GenBank/DDBJ whole genome shotgun (WGS) entry which is preliminary data.</text>
</comment>
<dbReference type="InterPro" id="IPR008700">
    <property type="entry name" value="TypeIII_avirulence_cleave"/>
</dbReference>
<dbReference type="PANTHER" id="PTHR27007">
    <property type="match status" value="1"/>
</dbReference>